<organism evidence="1 2">
    <name type="scientific">Limnoglobus roseus</name>
    <dbReference type="NCBI Taxonomy" id="2598579"/>
    <lineage>
        <taxon>Bacteria</taxon>
        <taxon>Pseudomonadati</taxon>
        <taxon>Planctomycetota</taxon>
        <taxon>Planctomycetia</taxon>
        <taxon>Gemmatales</taxon>
        <taxon>Gemmataceae</taxon>
        <taxon>Limnoglobus</taxon>
    </lineage>
</organism>
<dbReference type="AlphaFoldDB" id="A0A5C1ANI3"/>
<name>A0A5C1ANI3_9BACT</name>
<evidence type="ECO:0000313" key="1">
    <source>
        <dbReference type="EMBL" id="QEL19566.1"/>
    </source>
</evidence>
<evidence type="ECO:0000313" key="2">
    <source>
        <dbReference type="Proteomes" id="UP000324974"/>
    </source>
</evidence>
<accession>A0A5C1ANI3</accession>
<dbReference type="Proteomes" id="UP000324974">
    <property type="component" value="Chromosome"/>
</dbReference>
<proteinExistence type="predicted"/>
<gene>
    <name evidence="1" type="ORF">PX52LOC_06642</name>
</gene>
<reference evidence="2" key="1">
    <citation type="submission" date="2019-08" db="EMBL/GenBank/DDBJ databases">
        <title>Limnoglobus roseus gen. nov., sp. nov., a novel freshwater planctomycete with a giant genome from the family Gemmataceae.</title>
        <authorList>
            <person name="Kulichevskaya I.S."/>
            <person name="Naumoff D.G."/>
            <person name="Miroshnikov K."/>
            <person name="Ivanova A."/>
            <person name="Philippov D.A."/>
            <person name="Hakobyan A."/>
            <person name="Rijpstra I.C."/>
            <person name="Sinninghe Damste J.S."/>
            <person name="Liesack W."/>
            <person name="Dedysh S.N."/>
        </authorList>
    </citation>
    <scope>NUCLEOTIDE SEQUENCE [LARGE SCALE GENOMIC DNA]</scope>
    <source>
        <strain evidence="2">PX52</strain>
    </source>
</reference>
<sequence length="145" mass="16005">MATSSPDDLNRLNRGFILANQANNQRNLDNFGVDDRRAIVDALRTAGGATLTGFNGAPRADDLLKKMLSNSFGGAFKLNPGQDAEEKRLQDVIADRFKTAETAVQGLIKFQEKTTADYFKAQAQQQNEFFNRLGGFFAQQKIGDK</sequence>
<dbReference type="RefSeq" id="WP_149113942.1">
    <property type="nucleotide sequence ID" value="NZ_CP042425.1"/>
</dbReference>
<keyword evidence="2" id="KW-1185">Reference proteome</keyword>
<dbReference type="EMBL" id="CP042425">
    <property type="protein sequence ID" value="QEL19566.1"/>
    <property type="molecule type" value="Genomic_DNA"/>
</dbReference>
<protein>
    <submittedName>
        <fullName evidence="1">Uncharacterized protein</fullName>
    </submittedName>
</protein>
<dbReference type="KEGG" id="lrs:PX52LOC_06642"/>